<keyword evidence="5" id="KW-1185">Reference proteome</keyword>
<evidence type="ECO:0000313" key="5">
    <source>
        <dbReference type="Proteomes" id="UP000218231"/>
    </source>
</evidence>
<gene>
    <name evidence="4" type="ORF">WR25_19614</name>
</gene>
<evidence type="ECO:0000313" key="4">
    <source>
        <dbReference type="EMBL" id="PAV64971.1"/>
    </source>
</evidence>
<dbReference type="PRINTS" id="PR00838">
    <property type="entry name" value="V5ALLERGEN"/>
</dbReference>
<dbReference type="EMBL" id="LIAE01010231">
    <property type="protein sequence ID" value="PAV64971.1"/>
    <property type="molecule type" value="Genomic_DNA"/>
</dbReference>
<dbReference type="InterPro" id="IPR001283">
    <property type="entry name" value="CRISP-related"/>
</dbReference>
<dbReference type="OrthoDB" id="43654at2759"/>
<keyword evidence="2" id="KW-0732">Signal</keyword>
<dbReference type="STRING" id="2018661.A0A2A2JTH4"/>
<evidence type="ECO:0000259" key="3">
    <source>
        <dbReference type="SMART" id="SM00198"/>
    </source>
</evidence>
<feature type="chain" id="PRO_5012494331" description="SCP domain-containing protein" evidence="2">
    <location>
        <begin position="17"/>
        <end position="304"/>
    </location>
</feature>
<reference evidence="4 5" key="1">
    <citation type="journal article" date="2017" name="Curr. Biol.">
        <title>Genome architecture and evolution of a unichromosomal asexual nematode.</title>
        <authorList>
            <person name="Fradin H."/>
            <person name="Zegar C."/>
            <person name="Gutwein M."/>
            <person name="Lucas J."/>
            <person name="Kovtun M."/>
            <person name="Corcoran D."/>
            <person name="Baugh L.R."/>
            <person name="Kiontke K."/>
            <person name="Gunsalus K."/>
            <person name="Fitch D.H."/>
            <person name="Piano F."/>
        </authorList>
    </citation>
    <scope>NUCLEOTIDE SEQUENCE [LARGE SCALE GENOMIC DNA]</scope>
    <source>
        <strain evidence="4">PF1309</strain>
    </source>
</reference>
<dbReference type="InterPro" id="IPR035940">
    <property type="entry name" value="CAP_sf"/>
</dbReference>
<dbReference type="InterPro" id="IPR018244">
    <property type="entry name" value="Allrgn_V5/Tpx1_CS"/>
</dbReference>
<dbReference type="InterPro" id="IPR014044">
    <property type="entry name" value="CAP_dom"/>
</dbReference>
<dbReference type="GO" id="GO:0005576">
    <property type="term" value="C:extracellular region"/>
    <property type="evidence" value="ECO:0007669"/>
    <property type="project" value="InterPro"/>
</dbReference>
<name>A0A2A2JTH4_9BILA</name>
<dbReference type="CDD" id="cd05380">
    <property type="entry name" value="CAP_euk"/>
    <property type="match status" value="1"/>
</dbReference>
<dbReference type="PRINTS" id="PR00837">
    <property type="entry name" value="V5TPXLIKE"/>
</dbReference>
<dbReference type="Pfam" id="PF00188">
    <property type="entry name" value="CAP"/>
    <property type="match status" value="1"/>
</dbReference>
<proteinExistence type="predicted"/>
<dbReference type="PANTHER" id="PTHR10334">
    <property type="entry name" value="CYSTEINE-RICH SECRETORY PROTEIN-RELATED"/>
    <property type="match status" value="1"/>
</dbReference>
<protein>
    <recommendedName>
        <fullName evidence="3">SCP domain-containing protein</fullName>
    </recommendedName>
</protein>
<feature type="domain" description="SCP" evidence="3">
    <location>
        <begin position="75"/>
        <end position="223"/>
    </location>
</feature>
<evidence type="ECO:0000256" key="1">
    <source>
        <dbReference type="SAM" id="MobiDB-lite"/>
    </source>
</evidence>
<dbReference type="Gene3D" id="3.40.33.10">
    <property type="entry name" value="CAP"/>
    <property type="match status" value="1"/>
</dbReference>
<feature type="signal peptide" evidence="2">
    <location>
        <begin position="1"/>
        <end position="16"/>
    </location>
</feature>
<dbReference type="Proteomes" id="UP000218231">
    <property type="component" value="Unassembled WGS sequence"/>
</dbReference>
<dbReference type="AlphaFoldDB" id="A0A2A2JTH4"/>
<sequence length="304" mass="35221">MELVSLLLLLLPTVFGHFLSSLLGQPVTSNSGPSEVDEGADEHGHRDKRSYRYWYSHSQYSYSNNLLISSEPPDNYLKKWLTYEHNRYRRMVPATDMHMLYWSDELAASAQRHADTCDFRHSRGRVNVGENIWAAPYSNYSDAISIWFNEARLLLSHQHVYNSWCQCNHAYKHCCGHYVQVVWAKTNLVGCGFARCRDVQGVWGRGHRAVFVCHYNPQGNTVYVTNNRQLYAMPAFTWTTGSKTQCSDCPEDAPACHQGLCYKPDEPTSTTYNYETSSQNEYTQEEDRSNYGETNNLRWKHKRI</sequence>
<comment type="caution">
    <text evidence="4">The sequence shown here is derived from an EMBL/GenBank/DDBJ whole genome shotgun (WGS) entry which is preliminary data.</text>
</comment>
<dbReference type="SUPFAM" id="SSF55797">
    <property type="entry name" value="PR-1-like"/>
    <property type="match status" value="1"/>
</dbReference>
<dbReference type="InterPro" id="IPR002413">
    <property type="entry name" value="V5_allergen-like"/>
</dbReference>
<feature type="region of interest" description="Disordered" evidence="1">
    <location>
        <begin position="277"/>
        <end position="304"/>
    </location>
</feature>
<dbReference type="SMART" id="SM00198">
    <property type="entry name" value="SCP"/>
    <property type="match status" value="1"/>
</dbReference>
<organism evidence="4 5">
    <name type="scientific">Diploscapter pachys</name>
    <dbReference type="NCBI Taxonomy" id="2018661"/>
    <lineage>
        <taxon>Eukaryota</taxon>
        <taxon>Metazoa</taxon>
        <taxon>Ecdysozoa</taxon>
        <taxon>Nematoda</taxon>
        <taxon>Chromadorea</taxon>
        <taxon>Rhabditida</taxon>
        <taxon>Rhabditina</taxon>
        <taxon>Rhabditomorpha</taxon>
        <taxon>Rhabditoidea</taxon>
        <taxon>Rhabditidae</taxon>
        <taxon>Diploscapter</taxon>
    </lineage>
</organism>
<accession>A0A2A2JTH4</accession>
<dbReference type="PROSITE" id="PS01009">
    <property type="entry name" value="CRISP_1"/>
    <property type="match status" value="1"/>
</dbReference>
<evidence type="ECO:0000256" key="2">
    <source>
        <dbReference type="SAM" id="SignalP"/>
    </source>
</evidence>